<feature type="transmembrane region" description="Helical" evidence="1">
    <location>
        <begin position="12"/>
        <end position="29"/>
    </location>
</feature>
<sequence>MVTRVQDCLDKNLLVAFVDVTYLTLIAWLPSKEENFFRRTPAIQLPGKCNFHGEKHPRRIFWCHVTVWVGRTNLTMINDSRAQSNFCGAKSVLFFPNDEISLTRKLSAIYLTLHLEDSKLI</sequence>
<proteinExistence type="predicted"/>
<keyword evidence="1" id="KW-0472">Membrane</keyword>
<dbReference type="EMBL" id="BPLR01007294">
    <property type="protein sequence ID" value="GIY15880.1"/>
    <property type="molecule type" value="Genomic_DNA"/>
</dbReference>
<protein>
    <submittedName>
        <fullName evidence="2">Uncharacterized protein</fullName>
    </submittedName>
</protein>
<accession>A0AAV4R337</accession>
<evidence type="ECO:0000256" key="1">
    <source>
        <dbReference type="SAM" id="Phobius"/>
    </source>
</evidence>
<dbReference type="Proteomes" id="UP001054945">
    <property type="component" value="Unassembled WGS sequence"/>
</dbReference>
<keyword evidence="3" id="KW-1185">Reference proteome</keyword>
<organism evidence="2 3">
    <name type="scientific">Caerostris extrusa</name>
    <name type="common">Bark spider</name>
    <name type="synonym">Caerostris bankana</name>
    <dbReference type="NCBI Taxonomy" id="172846"/>
    <lineage>
        <taxon>Eukaryota</taxon>
        <taxon>Metazoa</taxon>
        <taxon>Ecdysozoa</taxon>
        <taxon>Arthropoda</taxon>
        <taxon>Chelicerata</taxon>
        <taxon>Arachnida</taxon>
        <taxon>Araneae</taxon>
        <taxon>Araneomorphae</taxon>
        <taxon>Entelegynae</taxon>
        <taxon>Araneoidea</taxon>
        <taxon>Araneidae</taxon>
        <taxon>Caerostris</taxon>
    </lineage>
</organism>
<evidence type="ECO:0000313" key="3">
    <source>
        <dbReference type="Proteomes" id="UP001054945"/>
    </source>
</evidence>
<name>A0AAV4R337_CAEEX</name>
<comment type="caution">
    <text evidence="2">The sequence shown here is derived from an EMBL/GenBank/DDBJ whole genome shotgun (WGS) entry which is preliminary data.</text>
</comment>
<reference evidence="2 3" key="1">
    <citation type="submission" date="2021-06" db="EMBL/GenBank/DDBJ databases">
        <title>Caerostris extrusa draft genome.</title>
        <authorList>
            <person name="Kono N."/>
            <person name="Arakawa K."/>
        </authorList>
    </citation>
    <scope>NUCLEOTIDE SEQUENCE [LARGE SCALE GENOMIC DNA]</scope>
</reference>
<keyword evidence="1" id="KW-0812">Transmembrane</keyword>
<gene>
    <name evidence="2" type="ORF">CEXT_581851</name>
</gene>
<dbReference type="AlphaFoldDB" id="A0AAV4R337"/>
<keyword evidence="1" id="KW-1133">Transmembrane helix</keyword>
<evidence type="ECO:0000313" key="2">
    <source>
        <dbReference type="EMBL" id="GIY15880.1"/>
    </source>
</evidence>